<dbReference type="GO" id="GO:0070765">
    <property type="term" value="C:gamma-secretase complex"/>
    <property type="evidence" value="ECO:0007669"/>
    <property type="project" value="TreeGrafter"/>
</dbReference>
<evidence type="ECO:0000313" key="10">
    <source>
        <dbReference type="Proteomes" id="UP000593564"/>
    </source>
</evidence>
<evidence type="ECO:0000256" key="2">
    <source>
        <dbReference type="ARBA" id="ARBA00009607"/>
    </source>
</evidence>
<evidence type="ECO:0000256" key="1">
    <source>
        <dbReference type="ARBA" id="ARBA00004141"/>
    </source>
</evidence>
<feature type="compositionally biased region" description="Low complexity" evidence="7">
    <location>
        <begin position="22"/>
        <end position="42"/>
    </location>
</feature>
<evidence type="ECO:0000313" key="9">
    <source>
        <dbReference type="EMBL" id="KAF5957857.1"/>
    </source>
</evidence>
<evidence type="ECO:0008006" key="11">
    <source>
        <dbReference type="Google" id="ProtNLM"/>
    </source>
</evidence>
<accession>A0A7J7HZN3</accession>
<dbReference type="InterPro" id="IPR019379">
    <property type="entry name" value="Gamma_Secretase_Asp_P_PEN2"/>
</dbReference>
<dbReference type="PANTHER" id="PTHR16318">
    <property type="entry name" value="GAMMA-SECRETASE SUBUNIT PEN-2"/>
    <property type="match status" value="1"/>
</dbReference>
<reference evidence="9 10" key="2">
    <citation type="submission" date="2020-07" db="EMBL/GenBank/DDBJ databases">
        <title>Genome assembly of wild tea tree DASZ reveals pedigree and selection history of tea varieties.</title>
        <authorList>
            <person name="Zhang W."/>
        </authorList>
    </citation>
    <scope>NUCLEOTIDE SEQUENCE [LARGE SCALE GENOMIC DNA]</scope>
    <source>
        <strain evidence="10">cv. G240</strain>
        <tissue evidence="9">Leaf</tissue>
    </source>
</reference>
<name>A0A7J7HZN3_CAMSI</name>
<dbReference type="EMBL" id="JACBKZ010000002">
    <property type="protein sequence ID" value="KAF5957857.1"/>
    <property type="molecule type" value="Genomic_DNA"/>
</dbReference>
<dbReference type="AlphaFoldDB" id="A0A7J7HZN3"/>
<feature type="region of interest" description="Disordered" evidence="7">
    <location>
        <begin position="1"/>
        <end position="52"/>
    </location>
</feature>
<dbReference type="PANTHER" id="PTHR16318:SF0">
    <property type="entry name" value="GAMMA-SECRETASE SUBUNIT PEN-2"/>
    <property type="match status" value="1"/>
</dbReference>
<feature type="transmembrane region" description="Helical" evidence="8">
    <location>
        <begin position="71"/>
        <end position="91"/>
    </location>
</feature>
<comment type="caution">
    <text evidence="9">The sequence shown here is derived from an EMBL/GenBank/DDBJ whole genome shotgun (WGS) entry which is preliminary data.</text>
</comment>
<comment type="subcellular location">
    <subcellularLocation>
        <location evidence="1">Membrane</location>
        <topology evidence="1">Multi-pass membrane protein</topology>
    </subcellularLocation>
</comment>
<sequence length="143" mass="16227">MERSENNAPSESAELILPRINPNPNTNNNPNSSSSLSSQSQQRGPQWPTIDGPLGLSEEASIGYARRFFKFGFFIMPFLWALNCLYFWPVLRHSRSFPQFRRYVVGSAVGFVVFTGSALIMGPYICHWRGAPLRPFLTKLKNQ</sequence>
<organism evidence="9 10">
    <name type="scientific">Camellia sinensis</name>
    <name type="common">Tea plant</name>
    <name type="synonym">Thea sinensis</name>
    <dbReference type="NCBI Taxonomy" id="4442"/>
    <lineage>
        <taxon>Eukaryota</taxon>
        <taxon>Viridiplantae</taxon>
        <taxon>Streptophyta</taxon>
        <taxon>Embryophyta</taxon>
        <taxon>Tracheophyta</taxon>
        <taxon>Spermatophyta</taxon>
        <taxon>Magnoliopsida</taxon>
        <taxon>eudicotyledons</taxon>
        <taxon>Gunneridae</taxon>
        <taxon>Pentapetalae</taxon>
        <taxon>asterids</taxon>
        <taxon>Ericales</taxon>
        <taxon>Theaceae</taxon>
        <taxon>Camellia</taxon>
    </lineage>
</organism>
<evidence type="ECO:0000256" key="7">
    <source>
        <dbReference type="SAM" id="MobiDB-lite"/>
    </source>
</evidence>
<keyword evidence="10" id="KW-1185">Reference proteome</keyword>
<evidence type="ECO:0000256" key="4">
    <source>
        <dbReference type="ARBA" id="ARBA00022976"/>
    </source>
</evidence>
<evidence type="ECO:0000256" key="3">
    <source>
        <dbReference type="ARBA" id="ARBA00022692"/>
    </source>
</evidence>
<evidence type="ECO:0000256" key="8">
    <source>
        <dbReference type="SAM" id="Phobius"/>
    </source>
</evidence>
<feature type="compositionally biased region" description="Polar residues" evidence="7">
    <location>
        <begin position="1"/>
        <end position="10"/>
    </location>
</feature>
<keyword evidence="6 8" id="KW-0472">Membrane</keyword>
<dbReference type="GO" id="GO:0007219">
    <property type="term" value="P:Notch signaling pathway"/>
    <property type="evidence" value="ECO:0007669"/>
    <property type="project" value="UniProtKB-KW"/>
</dbReference>
<reference evidence="10" key="1">
    <citation type="journal article" date="2020" name="Nat. Commun.">
        <title>Genome assembly of wild tea tree DASZ reveals pedigree and selection history of tea varieties.</title>
        <authorList>
            <person name="Zhang W."/>
            <person name="Zhang Y."/>
            <person name="Qiu H."/>
            <person name="Guo Y."/>
            <person name="Wan H."/>
            <person name="Zhang X."/>
            <person name="Scossa F."/>
            <person name="Alseekh S."/>
            <person name="Zhang Q."/>
            <person name="Wang P."/>
            <person name="Xu L."/>
            <person name="Schmidt M.H."/>
            <person name="Jia X."/>
            <person name="Li D."/>
            <person name="Zhu A."/>
            <person name="Guo F."/>
            <person name="Chen W."/>
            <person name="Ni D."/>
            <person name="Usadel B."/>
            <person name="Fernie A.R."/>
            <person name="Wen W."/>
        </authorList>
    </citation>
    <scope>NUCLEOTIDE SEQUENCE [LARGE SCALE GENOMIC DNA]</scope>
    <source>
        <strain evidence="10">cv. G240</strain>
    </source>
</reference>
<keyword evidence="4" id="KW-0914">Notch signaling pathway</keyword>
<evidence type="ECO:0000256" key="5">
    <source>
        <dbReference type="ARBA" id="ARBA00022989"/>
    </source>
</evidence>
<proteinExistence type="inferred from homology"/>
<dbReference type="Pfam" id="PF10251">
    <property type="entry name" value="PEN-2"/>
    <property type="match status" value="1"/>
</dbReference>
<comment type="similarity">
    <text evidence="2">Belongs to the PEN-2 family.</text>
</comment>
<evidence type="ECO:0000256" key="6">
    <source>
        <dbReference type="ARBA" id="ARBA00023136"/>
    </source>
</evidence>
<keyword evidence="3 8" id="KW-0812">Transmembrane</keyword>
<gene>
    <name evidence="9" type="ORF">HYC85_005082</name>
</gene>
<feature type="transmembrane region" description="Helical" evidence="8">
    <location>
        <begin position="103"/>
        <end position="125"/>
    </location>
</feature>
<dbReference type="Proteomes" id="UP000593564">
    <property type="component" value="Unassembled WGS sequence"/>
</dbReference>
<protein>
    <recommendedName>
        <fullName evidence="11">Gamma-secretase subunit PEN-2</fullName>
    </recommendedName>
</protein>
<keyword evidence="5 8" id="KW-1133">Transmembrane helix</keyword>